<evidence type="ECO:0000313" key="3">
    <source>
        <dbReference type="Proteomes" id="UP000305517"/>
    </source>
</evidence>
<dbReference type="GO" id="GO:0016787">
    <property type="term" value="F:hydrolase activity"/>
    <property type="evidence" value="ECO:0007669"/>
    <property type="project" value="UniProtKB-KW"/>
</dbReference>
<dbReference type="InterPro" id="IPR008928">
    <property type="entry name" value="6-hairpin_glycosidase_sf"/>
</dbReference>
<dbReference type="PROSITE" id="PS51318">
    <property type="entry name" value="TAT"/>
    <property type="match status" value="1"/>
</dbReference>
<evidence type="ECO:0000256" key="1">
    <source>
        <dbReference type="ARBA" id="ARBA00022801"/>
    </source>
</evidence>
<dbReference type="SUPFAM" id="SSF48208">
    <property type="entry name" value="Six-hairpin glycosidases"/>
    <property type="match status" value="1"/>
</dbReference>
<organism evidence="2 3">
    <name type="scientific">Hymenobacter jeollabukensis</name>
    <dbReference type="NCBI Taxonomy" id="2025313"/>
    <lineage>
        <taxon>Bacteria</taxon>
        <taxon>Pseudomonadati</taxon>
        <taxon>Bacteroidota</taxon>
        <taxon>Cytophagia</taxon>
        <taxon>Cytophagales</taxon>
        <taxon>Hymenobacteraceae</taxon>
        <taxon>Hymenobacter</taxon>
    </lineage>
</organism>
<dbReference type="PANTHER" id="PTHR33886:SF8">
    <property type="entry name" value="UNSATURATED RHAMNOGALACTURONAN HYDROLASE (EUROFUNG)"/>
    <property type="match status" value="1"/>
</dbReference>
<protein>
    <submittedName>
        <fullName evidence="2">Glycoside hydrolase family 88 protein</fullName>
    </submittedName>
</protein>
<dbReference type="GO" id="GO:0005975">
    <property type="term" value="P:carbohydrate metabolic process"/>
    <property type="evidence" value="ECO:0007669"/>
    <property type="project" value="InterPro"/>
</dbReference>
<gene>
    <name evidence="2" type="ORF">FDY95_19330</name>
</gene>
<dbReference type="InterPro" id="IPR010905">
    <property type="entry name" value="Glyco_hydro_88"/>
</dbReference>
<comment type="caution">
    <text evidence="2">The sequence shown here is derived from an EMBL/GenBank/DDBJ whole genome shotgun (WGS) entry which is preliminary data.</text>
</comment>
<dbReference type="InterPro" id="IPR006311">
    <property type="entry name" value="TAT_signal"/>
</dbReference>
<accession>A0A5R8WLS2</accession>
<dbReference type="AlphaFoldDB" id="A0A5R8WLS2"/>
<keyword evidence="3" id="KW-1185">Reference proteome</keyword>
<proteinExistence type="predicted"/>
<dbReference type="OrthoDB" id="258246at2"/>
<dbReference type="RefSeq" id="WP_138080176.1">
    <property type="nucleotide sequence ID" value="NZ_VAJM01000011.1"/>
</dbReference>
<reference evidence="2 3" key="1">
    <citation type="submission" date="2019-05" db="EMBL/GenBank/DDBJ databases">
        <title>Hymenobacter edaphi sp. nov., isolated from abandoned arsenic-contaminated farmland soil.</title>
        <authorList>
            <person name="Nie L."/>
        </authorList>
    </citation>
    <scope>NUCLEOTIDE SEQUENCE [LARGE SCALE GENOMIC DNA]</scope>
    <source>
        <strain evidence="2 3">1-3-3-8</strain>
    </source>
</reference>
<dbReference type="Pfam" id="PF07470">
    <property type="entry name" value="Glyco_hydro_88"/>
    <property type="match status" value="1"/>
</dbReference>
<name>A0A5R8WLS2_9BACT</name>
<dbReference type="InterPro" id="IPR012341">
    <property type="entry name" value="6hp_glycosidase-like_sf"/>
</dbReference>
<evidence type="ECO:0000313" key="2">
    <source>
        <dbReference type="EMBL" id="TLM89767.1"/>
    </source>
</evidence>
<keyword evidence="1 2" id="KW-0378">Hydrolase</keyword>
<dbReference type="PANTHER" id="PTHR33886">
    <property type="entry name" value="UNSATURATED RHAMNOGALACTURONAN HYDROLASE (EUROFUNG)"/>
    <property type="match status" value="1"/>
</dbReference>
<dbReference type="InterPro" id="IPR052043">
    <property type="entry name" value="PolySaccharide_Degr_Enz"/>
</dbReference>
<sequence>MHSFSAPIPRRTFAQTLGLLGAGLLLPDWAAAAPQAAKLPRKKDILKVLTLTNSYFMQKWPDTGKEIVTNKARPSNIWTRAVYYEGLMALYGVDKQKRYYDYAVDWGQKHQWGLNRGVETRNADNQCCGQTYLALHAIDPQPERVRDIKASIDRMLQTEQVDDWWWIDALQMAMPVFARLGVLYQEERYFEKLFQLYDYAKTRHGGNGLFNPEDNLWWRDKDFVPPYREPNGEDCYWARGNGWVVAAMVRTLSILPAGAPHREEYQQMYLRMVQALPRLQRPDGYWNVSLHDPTHFGGKELTGTALFVYGMAWGINQGLLDAKQYLPIITKAWTAMTTECVHKDGFLGYVQGTGKEPKDGQPVTYDSRPDFEDYGLGCFLLAGTELYKLVDNPPAAAKS</sequence>
<dbReference type="Gene3D" id="1.50.10.10">
    <property type="match status" value="1"/>
</dbReference>
<dbReference type="Proteomes" id="UP000305517">
    <property type="component" value="Unassembled WGS sequence"/>
</dbReference>
<dbReference type="EMBL" id="VAJM01000011">
    <property type="protein sequence ID" value="TLM89767.1"/>
    <property type="molecule type" value="Genomic_DNA"/>
</dbReference>